<dbReference type="FunFam" id="2.30.30.60:FF:000003">
    <property type="entry name" value="Predicted mechanosensitive ion channel"/>
    <property type="match status" value="1"/>
</dbReference>
<evidence type="ECO:0000256" key="1">
    <source>
        <dbReference type="ARBA" id="ARBA00004141"/>
    </source>
</evidence>
<name>A0AAP0BQA4_9ASPA</name>
<feature type="domain" description="Mechanosensitive ion channel MscS" evidence="10">
    <location>
        <begin position="747"/>
        <end position="807"/>
    </location>
</feature>
<organism evidence="11 12">
    <name type="scientific">Platanthera zijinensis</name>
    <dbReference type="NCBI Taxonomy" id="2320716"/>
    <lineage>
        <taxon>Eukaryota</taxon>
        <taxon>Viridiplantae</taxon>
        <taxon>Streptophyta</taxon>
        <taxon>Embryophyta</taxon>
        <taxon>Tracheophyta</taxon>
        <taxon>Spermatophyta</taxon>
        <taxon>Magnoliopsida</taxon>
        <taxon>Liliopsida</taxon>
        <taxon>Asparagales</taxon>
        <taxon>Orchidaceae</taxon>
        <taxon>Orchidoideae</taxon>
        <taxon>Orchideae</taxon>
        <taxon>Orchidinae</taxon>
        <taxon>Platanthera</taxon>
    </lineage>
</organism>
<dbReference type="SUPFAM" id="SSF50182">
    <property type="entry name" value="Sm-like ribonucleoproteins"/>
    <property type="match status" value="1"/>
</dbReference>
<feature type="compositionally biased region" description="Polar residues" evidence="8">
    <location>
        <begin position="1"/>
        <end position="19"/>
    </location>
</feature>
<dbReference type="EMBL" id="JBBWWQ010000006">
    <property type="protein sequence ID" value="KAK8945256.1"/>
    <property type="molecule type" value="Genomic_DNA"/>
</dbReference>
<dbReference type="InterPro" id="IPR010920">
    <property type="entry name" value="LSM_dom_sf"/>
</dbReference>
<evidence type="ECO:0000256" key="3">
    <source>
        <dbReference type="ARBA" id="ARBA00022448"/>
    </source>
</evidence>
<dbReference type="AlphaFoldDB" id="A0AAP0BQA4"/>
<evidence type="ECO:0000256" key="2">
    <source>
        <dbReference type="ARBA" id="ARBA00008017"/>
    </source>
</evidence>
<feature type="compositionally biased region" description="Basic and acidic residues" evidence="8">
    <location>
        <begin position="25"/>
        <end position="42"/>
    </location>
</feature>
<dbReference type="GO" id="GO:0005886">
    <property type="term" value="C:plasma membrane"/>
    <property type="evidence" value="ECO:0007669"/>
    <property type="project" value="UniProtKB-UniRule"/>
</dbReference>
<feature type="region of interest" description="Disordered" evidence="8">
    <location>
        <begin position="76"/>
        <end position="104"/>
    </location>
</feature>
<protein>
    <recommendedName>
        <fullName evidence="7">Mechanosensitive ion channel protein</fullName>
    </recommendedName>
</protein>
<dbReference type="Gene3D" id="2.30.30.60">
    <property type="match status" value="1"/>
</dbReference>
<comment type="subcellular location">
    <subcellularLocation>
        <location evidence="1">Membrane</location>
        <topology evidence="1">Multi-pass membrane protein</topology>
    </subcellularLocation>
</comment>
<feature type="transmembrane region" description="Helical" evidence="9">
    <location>
        <begin position="302"/>
        <end position="322"/>
    </location>
</feature>
<evidence type="ECO:0000313" key="11">
    <source>
        <dbReference type="EMBL" id="KAK8945256.1"/>
    </source>
</evidence>
<feature type="compositionally biased region" description="Gly residues" evidence="8">
    <location>
        <begin position="81"/>
        <end position="93"/>
    </location>
</feature>
<dbReference type="PIRSF" id="PIRSF017209">
    <property type="entry name" value="Memb_At2g17000_prd"/>
    <property type="match status" value="1"/>
</dbReference>
<evidence type="ECO:0000256" key="7">
    <source>
        <dbReference type="PIRNR" id="PIRNR017209"/>
    </source>
</evidence>
<dbReference type="GO" id="GO:0050982">
    <property type="term" value="P:detection of mechanical stimulus"/>
    <property type="evidence" value="ECO:0007669"/>
    <property type="project" value="UniProtKB-ARBA"/>
</dbReference>
<feature type="transmembrane region" description="Helical" evidence="9">
    <location>
        <begin position="703"/>
        <end position="726"/>
    </location>
</feature>
<gene>
    <name evidence="11" type="primary">MSL6</name>
    <name evidence="11" type="ORF">KSP39_PZI007732</name>
</gene>
<keyword evidence="12" id="KW-1185">Reference proteome</keyword>
<keyword evidence="3" id="KW-0813">Transport</keyword>
<evidence type="ECO:0000256" key="4">
    <source>
        <dbReference type="ARBA" id="ARBA00022692"/>
    </source>
</evidence>
<dbReference type="InterPro" id="IPR016688">
    <property type="entry name" value="MscS-like_plants/fungi"/>
</dbReference>
<feature type="region of interest" description="Disordered" evidence="8">
    <location>
        <begin position="143"/>
        <end position="194"/>
    </location>
</feature>
<keyword evidence="5 9" id="KW-1133">Transmembrane helix</keyword>
<comment type="caution">
    <text evidence="11">The sequence shown here is derived from an EMBL/GenBank/DDBJ whole genome shotgun (WGS) entry which is preliminary data.</text>
</comment>
<keyword evidence="4 9" id="KW-0812">Transmembrane</keyword>
<dbReference type="PANTHER" id="PTHR31618:SF1">
    <property type="entry name" value="EF-HAND DOMAIN-CONTAINING PROTEIN"/>
    <property type="match status" value="1"/>
</dbReference>
<evidence type="ECO:0000313" key="12">
    <source>
        <dbReference type="Proteomes" id="UP001418222"/>
    </source>
</evidence>
<evidence type="ECO:0000259" key="10">
    <source>
        <dbReference type="Pfam" id="PF00924"/>
    </source>
</evidence>
<dbReference type="InterPro" id="IPR006685">
    <property type="entry name" value="MscS_channel_2nd"/>
</dbReference>
<comment type="similarity">
    <text evidence="2 7">Belongs to the MscS (TC 1.A.23) family.</text>
</comment>
<dbReference type="GO" id="GO:0008381">
    <property type="term" value="F:mechanosensitive monoatomic ion channel activity"/>
    <property type="evidence" value="ECO:0007669"/>
    <property type="project" value="TreeGrafter"/>
</dbReference>
<dbReference type="InterPro" id="IPR023408">
    <property type="entry name" value="MscS_beta-dom_sf"/>
</dbReference>
<feature type="compositionally biased region" description="Acidic residues" evidence="8">
    <location>
        <begin position="175"/>
        <end position="184"/>
    </location>
</feature>
<evidence type="ECO:0000256" key="8">
    <source>
        <dbReference type="SAM" id="MobiDB-lite"/>
    </source>
</evidence>
<evidence type="ECO:0000256" key="9">
    <source>
        <dbReference type="SAM" id="Phobius"/>
    </source>
</evidence>
<accession>A0AAP0BQA4</accession>
<sequence length="933" mass="106209">MNALRSSFNKSHVTSSWNSLEDDREDQRPILHGNHHDDSRDHQEVIVKIEDGSREIHMQTGNGNKVSREPSYEFWKEGNVDNGGRGGRGGTELGSGFSFPGQNHMPEIAEDPPSRLISSFLQKQKTSGSEMTLDMDLEMDDLKKPETVVGQSKELRVSFQDISNDPLSGKFSGESGDEDSDDGDGQSSATMPSAKDAHVEVLQGATNSSLPPKSSLLGRVKTRSRLMDPPPANIYRMEDRKSMKMPNRSSQLPPRSGQFQARSSVVRSGLLGKSSVIDEDEEDPFEDLPDEFKRTKISSWMIVQLIALLIIVTALVCSLTIHRIRHKTVWSLRLWKWIVLVLVLISGRLLSGWFIRIIVLILERNFNLRKRLLYFVYGVRKAVQNCIWLGLVLLTWQLLFDKKAERQNVALSYITRIIFCLIVATALRLVKTLLIKFLASSFHVSTYFDRIQEAIFNQYIIETLSGPPIIEIQHNMEEDDQMLAEVQKFQNAGAKIPNDLRAVALPIRNGRVMDGSGGIPIGSAGLRKSSQIGKSIKLSGGFSRKDFGRQPTYQEDGITMDQLHKFNQKNISAWNMKRLMRIIRHGTLTTLDEQIPLGNGEDESTLQIRSEHEAKIAARKIFNNVTKDGAKHIYLVDLMRFMREDEALRTMSLFKGETHGVSRVGRRSLNNWVVNAFRERRALALTLNDTKTAVNKLHQMANVVVAIIVILLWLIILNIMAPHFIVLLSSQLLLLVFIFGNTVKMVFEAIIFLFVIHPFDVGDRCEVEGVQMIVDEMNILTTVFLRYDNLKITYQNSVLAQQHICNHYRSPDMGDSIDFCIHVSTPVEKIAIMREKITSFIEARKDHWYPGSQLVVKDVEDMNRLNVSVWMRHRINFQNMGLKWTRREPVLQETIRILRELDVEYRMLPVDVNIRNLPPVTTSRLPSTWATCS</sequence>
<feature type="transmembrane region" description="Helical" evidence="9">
    <location>
        <begin position="334"/>
        <end position="362"/>
    </location>
</feature>
<reference evidence="11 12" key="1">
    <citation type="journal article" date="2022" name="Nat. Plants">
        <title>Genomes of leafy and leafless Platanthera orchids illuminate the evolution of mycoheterotrophy.</title>
        <authorList>
            <person name="Li M.H."/>
            <person name="Liu K.W."/>
            <person name="Li Z."/>
            <person name="Lu H.C."/>
            <person name="Ye Q.L."/>
            <person name="Zhang D."/>
            <person name="Wang J.Y."/>
            <person name="Li Y.F."/>
            <person name="Zhong Z.M."/>
            <person name="Liu X."/>
            <person name="Yu X."/>
            <person name="Liu D.K."/>
            <person name="Tu X.D."/>
            <person name="Liu B."/>
            <person name="Hao Y."/>
            <person name="Liao X.Y."/>
            <person name="Jiang Y.T."/>
            <person name="Sun W.H."/>
            <person name="Chen J."/>
            <person name="Chen Y.Q."/>
            <person name="Ai Y."/>
            <person name="Zhai J.W."/>
            <person name="Wu S.S."/>
            <person name="Zhou Z."/>
            <person name="Hsiao Y.Y."/>
            <person name="Wu W.L."/>
            <person name="Chen Y.Y."/>
            <person name="Lin Y.F."/>
            <person name="Hsu J.L."/>
            <person name="Li C.Y."/>
            <person name="Wang Z.W."/>
            <person name="Zhao X."/>
            <person name="Zhong W.Y."/>
            <person name="Ma X.K."/>
            <person name="Ma L."/>
            <person name="Huang J."/>
            <person name="Chen G.Z."/>
            <person name="Huang M.Z."/>
            <person name="Huang L."/>
            <person name="Peng D.H."/>
            <person name="Luo Y.B."/>
            <person name="Zou S.Q."/>
            <person name="Chen S.P."/>
            <person name="Lan S."/>
            <person name="Tsai W.C."/>
            <person name="Van de Peer Y."/>
            <person name="Liu Z.J."/>
        </authorList>
    </citation>
    <scope>NUCLEOTIDE SEQUENCE [LARGE SCALE GENOMIC DNA]</scope>
    <source>
        <strain evidence="11">Lor287</strain>
    </source>
</reference>
<feature type="transmembrane region" description="Helical" evidence="9">
    <location>
        <begin position="732"/>
        <end position="756"/>
    </location>
</feature>
<dbReference type="Proteomes" id="UP001418222">
    <property type="component" value="Unassembled WGS sequence"/>
</dbReference>
<dbReference type="GO" id="GO:0006820">
    <property type="term" value="P:monoatomic anion transport"/>
    <property type="evidence" value="ECO:0007669"/>
    <property type="project" value="TreeGrafter"/>
</dbReference>
<proteinExistence type="inferred from homology"/>
<feature type="region of interest" description="Disordered" evidence="8">
    <location>
        <begin position="1"/>
        <end position="42"/>
    </location>
</feature>
<keyword evidence="6 7" id="KW-0472">Membrane</keyword>
<dbReference type="PANTHER" id="PTHR31618">
    <property type="entry name" value="MECHANOSENSITIVE ION CHANNEL PROTEIN 5"/>
    <property type="match status" value="1"/>
</dbReference>
<evidence type="ECO:0000256" key="5">
    <source>
        <dbReference type="ARBA" id="ARBA00022989"/>
    </source>
</evidence>
<evidence type="ECO:0000256" key="6">
    <source>
        <dbReference type="ARBA" id="ARBA00023136"/>
    </source>
</evidence>
<feature type="transmembrane region" description="Helical" evidence="9">
    <location>
        <begin position="411"/>
        <end position="430"/>
    </location>
</feature>
<dbReference type="Pfam" id="PF00924">
    <property type="entry name" value="MS_channel_2nd"/>
    <property type="match status" value="1"/>
</dbReference>
<feature type="transmembrane region" description="Helical" evidence="9">
    <location>
        <begin position="382"/>
        <end position="399"/>
    </location>
</feature>